<dbReference type="Pfam" id="PF13723">
    <property type="entry name" value="Ketoacyl-synt_2"/>
    <property type="match status" value="1"/>
</dbReference>
<dbReference type="OrthoDB" id="9798676at2"/>
<protein>
    <submittedName>
        <fullName evidence="2">3-oxoacyl-ACP synthase</fullName>
    </submittedName>
</protein>
<dbReference type="Proteomes" id="UP000241736">
    <property type="component" value="Unassembled WGS sequence"/>
</dbReference>
<dbReference type="EMBL" id="PVLF01000003">
    <property type="protein sequence ID" value="PRH83234.1"/>
    <property type="molecule type" value="Genomic_DNA"/>
</dbReference>
<dbReference type="InterPro" id="IPR014030">
    <property type="entry name" value="Ketoacyl_synth_N"/>
</dbReference>
<dbReference type="AlphaFoldDB" id="A0A2P6MB79"/>
<gene>
    <name evidence="2" type="ORF">C6N40_03490</name>
</gene>
<evidence type="ECO:0000259" key="1">
    <source>
        <dbReference type="Pfam" id="PF13723"/>
    </source>
</evidence>
<keyword evidence="3" id="KW-1185">Reference proteome</keyword>
<name>A0A2P6MB79_9GAMM</name>
<accession>A0A2P6MB79</accession>
<feature type="domain" description="Beta-ketoacyl synthase-like N-terminal" evidence="1">
    <location>
        <begin position="23"/>
        <end position="240"/>
    </location>
</feature>
<dbReference type="RefSeq" id="WP_106989617.1">
    <property type="nucleotide sequence ID" value="NZ_KZ679085.1"/>
</dbReference>
<dbReference type="SUPFAM" id="SSF53901">
    <property type="entry name" value="Thiolase-like"/>
    <property type="match status" value="1"/>
</dbReference>
<evidence type="ECO:0000313" key="2">
    <source>
        <dbReference type="EMBL" id="PRH83234.1"/>
    </source>
</evidence>
<dbReference type="GO" id="GO:0016746">
    <property type="term" value="F:acyltransferase activity"/>
    <property type="evidence" value="ECO:0007669"/>
    <property type="project" value="InterPro"/>
</dbReference>
<dbReference type="Gene3D" id="3.40.47.10">
    <property type="match status" value="1"/>
</dbReference>
<sequence>MDNRFVVSQWAAFAPGLGTAAQWADWARAPWLPAGDDVPPLAEMPAMQRRRLERLGRMALQVAWQVQPEASDEIPLVFASRHGDISRTFGMLQSLARGEALSPTHFGLSTHNAIVAQYSIARGLGGNYLAVAGGRESPEAAVTEALGLLADGAPEVLVVQSDDLVPADYAGYQNEPQAAYAWAWRLRRAAPGEAAFSLSASGSGPMPASGPPRLPHGLEVLRWFLGDEPALPCPQSGRRWDRHAALA</sequence>
<organism evidence="2 3">
    <name type="scientific">Arenimonas caeni</name>
    <dbReference type="NCBI Taxonomy" id="2058085"/>
    <lineage>
        <taxon>Bacteria</taxon>
        <taxon>Pseudomonadati</taxon>
        <taxon>Pseudomonadota</taxon>
        <taxon>Gammaproteobacteria</taxon>
        <taxon>Lysobacterales</taxon>
        <taxon>Lysobacteraceae</taxon>
        <taxon>Arenimonas</taxon>
    </lineage>
</organism>
<dbReference type="InterPro" id="IPR016039">
    <property type="entry name" value="Thiolase-like"/>
</dbReference>
<comment type="caution">
    <text evidence="2">The sequence shown here is derived from an EMBL/GenBank/DDBJ whole genome shotgun (WGS) entry which is preliminary data.</text>
</comment>
<proteinExistence type="predicted"/>
<reference evidence="2 3" key="1">
    <citation type="submission" date="2018-03" db="EMBL/GenBank/DDBJ databases">
        <title>Arenimonas caeni sp. nov., isolated from activated sludge.</title>
        <authorList>
            <person name="Liu H."/>
        </authorList>
    </citation>
    <scope>NUCLEOTIDE SEQUENCE [LARGE SCALE GENOMIC DNA]</scope>
    <source>
        <strain evidence="3">z29</strain>
    </source>
</reference>
<evidence type="ECO:0000313" key="3">
    <source>
        <dbReference type="Proteomes" id="UP000241736"/>
    </source>
</evidence>